<dbReference type="Proteomes" id="UP000555407">
    <property type="component" value="Unassembled WGS sequence"/>
</dbReference>
<proteinExistence type="predicted"/>
<dbReference type="EMBL" id="JAASRO010000001">
    <property type="protein sequence ID" value="NIK54632.1"/>
    <property type="molecule type" value="Genomic_DNA"/>
</dbReference>
<name>A0A7X5ZY54_9ACTN</name>
<reference evidence="1 2" key="1">
    <citation type="submission" date="2020-03" db="EMBL/GenBank/DDBJ databases">
        <title>Sequencing the genomes of 1000 actinobacteria strains.</title>
        <authorList>
            <person name="Klenk H.-P."/>
        </authorList>
    </citation>
    <scope>NUCLEOTIDE SEQUENCE [LARGE SCALE GENOMIC DNA]</scope>
    <source>
        <strain evidence="1 2">DSM 45490</strain>
    </source>
</reference>
<dbReference type="AlphaFoldDB" id="A0A7X5ZY54"/>
<dbReference type="RefSeq" id="WP_167203423.1">
    <property type="nucleotide sequence ID" value="NZ_JAASRO010000001.1"/>
</dbReference>
<sequence>MTLPDPDALNRTAKILVDSGAPSFEAAERTIAGWTIQLALGTEACLLPVQVAALTAAVTAKRAAGVVTAALADDAEIPCLVPGFRQSTLRAALETLGAVVVVPGVLDADHPTIAIGDVVVRTNTIRLQVSWDGWVAAVSTDGTRLRESGEMPLAPVAAAALAVNEAFGYLRGTPDHGFRSRHLSLWTPEASTLDTALADNGPALRHLPDGAWFVGLGHLGQAYAWCWRLLPYPDPASCMIFLQDAQQVSKANESTGVLVGGNDLGKLKTRLVDAVLAQAGFSTRLVERNLLPGQALAADEPRLAIIGVDDIAPRRLISSVGWALAVDVGLGSGPTDFTAIAVKSFSPSDDSTQVTAWEHAPQSQGEKALRAKAYQDALNSHADPCGTVMLAGRAAAASFIGVLGACFAIAEPLRYLHGGETSISLAYNAARPRAPRQARRADALRLTSIRL</sequence>
<gene>
    <name evidence="1" type="ORF">BJY22_000349</name>
</gene>
<organism evidence="1 2">
    <name type="scientific">Kribbella shirazensis</name>
    <dbReference type="NCBI Taxonomy" id="1105143"/>
    <lineage>
        <taxon>Bacteria</taxon>
        <taxon>Bacillati</taxon>
        <taxon>Actinomycetota</taxon>
        <taxon>Actinomycetes</taxon>
        <taxon>Propionibacteriales</taxon>
        <taxon>Kribbellaceae</taxon>
        <taxon>Kribbella</taxon>
    </lineage>
</organism>
<evidence type="ECO:0008006" key="3">
    <source>
        <dbReference type="Google" id="ProtNLM"/>
    </source>
</evidence>
<evidence type="ECO:0000313" key="1">
    <source>
        <dbReference type="EMBL" id="NIK54632.1"/>
    </source>
</evidence>
<keyword evidence="2" id="KW-1185">Reference proteome</keyword>
<accession>A0A7X5ZY54</accession>
<comment type="caution">
    <text evidence="1">The sequence shown here is derived from an EMBL/GenBank/DDBJ whole genome shotgun (WGS) entry which is preliminary data.</text>
</comment>
<evidence type="ECO:0000313" key="2">
    <source>
        <dbReference type="Proteomes" id="UP000555407"/>
    </source>
</evidence>
<protein>
    <recommendedName>
        <fullName evidence="3">Thiamine biosynthesis protein ThiF</fullName>
    </recommendedName>
</protein>